<protein>
    <recommendedName>
        <fullName evidence="4">FNIP repeat-containing protein</fullName>
    </recommendedName>
</protein>
<evidence type="ECO:0008006" key="4">
    <source>
        <dbReference type="Google" id="ProtNLM"/>
    </source>
</evidence>
<dbReference type="SUPFAM" id="SSF52058">
    <property type="entry name" value="L domain-like"/>
    <property type="match status" value="1"/>
</dbReference>
<dbReference type="InterPro" id="IPR051251">
    <property type="entry name" value="STK_FNIP-Repeat"/>
</dbReference>
<evidence type="ECO:0000313" key="2">
    <source>
        <dbReference type="EMBL" id="KAK5578416.1"/>
    </source>
</evidence>
<dbReference type="EMBL" id="JAVFKY010000003">
    <property type="protein sequence ID" value="KAK5578416.1"/>
    <property type="molecule type" value="Genomic_DNA"/>
</dbReference>
<keyword evidence="1" id="KW-0677">Repeat</keyword>
<dbReference type="AlphaFoldDB" id="A0AAN7YQV2"/>
<organism evidence="2 3">
    <name type="scientific">Dictyostelium firmibasis</name>
    <dbReference type="NCBI Taxonomy" id="79012"/>
    <lineage>
        <taxon>Eukaryota</taxon>
        <taxon>Amoebozoa</taxon>
        <taxon>Evosea</taxon>
        <taxon>Eumycetozoa</taxon>
        <taxon>Dictyostelia</taxon>
        <taxon>Dictyosteliales</taxon>
        <taxon>Dictyosteliaceae</taxon>
        <taxon>Dictyostelium</taxon>
    </lineage>
</organism>
<dbReference type="Proteomes" id="UP001344447">
    <property type="component" value="Unassembled WGS sequence"/>
</dbReference>
<reference evidence="2 3" key="1">
    <citation type="submission" date="2023-11" db="EMBL/GenBank/DDBJ databases">
        <title>Dfirmibasis_genome.</title>
        <authorList>
            <person name="Edelbroek B."/>
            <person name="Kjellin J."/>
            <person name="Jerlstrom-Hultqvist J."/>
            <person name="Soderbom F."/>
        </authorList>
    </citation>
    <scope>NUCLEOTIDE SEQUENCE [LARGE SCALE GENOMIC DNA]</scope>
    <source>
        <strain evidence="2 3">TNS-C-14</strain>
    </source>
</reference>
<proteinExistence type="predicted"/>
<evidence type="ECO:0000256" key="1">
    <source>
        <dbReference type="ARBA" id="ARBA00022737"/>
    </source>
</evidence>
<sequence length="520" mass="59396">MFSFLKGSSKKSKETNVIKEDVEEEKEEVEEYSIVLSLIKKSGDQHQQQHIDNSKLFFKLFKNQCIKNQILNHCKLYKQYFNEKYQVQDYKEFSNIEEINGYISELNFKKIDPFLGFNKSEIKIPTTIKTISFSLDKQSFKDIQLPKSITTLKIGKYPKQIIIEPNDIPKHIKRLVLEEGFENQRTYSKTKYISTIPFIPSTIESLIINTTFFGTRVGEIPKTITTLDIGLSGHSRVFDKGYLPRDSLSLIDIKIGNCMNNQFLQPGDIPNSVKIIRFNNGFNQPLKRGIIPSSVTKVLFDKDSFFACPLEVGSFPSSVTEIQFGSAFNQEIKQGELPNGLITLKFGHFFNRDFILPKNSTLKTLILSVNFNLPLSIGDLPSSLENLEFGDEFNKPIPKGVIPPNLTYLKLSKYFQQQLKPGDLPSSIKTLIFGGLKLNESMLKAIPSSVINLKFQYLPTTIHNYTPFIQTITTTTTTLKHLEYFYSHDDNPIDFTKLPNGLKVTYSNNKIPKTIIINNN</sequence>
<accession>A0AAN7YQV2</accession>
<keyword evidence="3" id="KW-1185">Reference proteome</keyword>
<name>A0AAN7YQV2_9MYCE</name>
<dbReference type="PANTHER" id="PTHR32134">
    <property type="entry name" value="FNIP REPEAT-CONTAINING PROTEIN"/>
    <property type="match status" value="1"/>
</dbReference>
<evidence type="ECO:0000313" key="3">
    <source>
        <dbReference type="Proteomes" id="UP001344447"/>
    </source>
</evidence>
<dbReference type="PANTHER" id="PTHR32134:SF169">
    <property type="entry name" value="FNIP REPEAT-CONTAINING PROTEIN-RELATED"/>
    <property type="match status" value="1"/>
</dbReference>
<comment type="caution">
    <text evidence="2">The sequence shown here is derived from an EMBL/GenBank/DDBJ whole genome shotgun (WGS) entry which is preliminary data.</text>
</comment>
<dbReference type="Pfam" id="PF05725">
    <property type="entry name" value="FNIP"/>
    <property type="match status" value="4"/>
</dbReference>
<gene>
    <name evidence="2" type="ORF">RB653_008087</name>
</gene>
<dbReference type="InterPro" id="IPR008615">
    <property type="entry name" value="FNIP"/>
</dbReference>